<dbReference type="Pfam" id="PF05188">
    <property type="entry name" value="MutS_II"/>
    <property type="match status" value="1"/>
</dbReference>
<dbReference type="PROSITE" id="PS00486">
    <property type="entry name" value="DNA_MISMATCH_REPAIR_2"/>
    <property type="match status" value="1"/>
</dbReference>
<feature type="coiled-coil region" evidence="13">
    <location>
        <begin position="438"/>
        <end position="496"/>
    </location>
</feature>
<keyword evidence="7" id="KW-0238">DNA-binding</keyword>
<dbReference type="EMBL" id="JAYRBN010000061">
    <property type="protein sequence ID" value="KAL2739308.1"/>
    <property type="molecule type" value="Genomic_DNA"/>
</dbReference>
<dbReference type="FunFam" id="3.30.420.110:FF:000002">
    <property type="entry name" value="DNA mismatch repair protein"/>
    <property type="match status" value="1"/>
</dbReference>
<evidence type="ECO:0000313" key="16">
    <source>
        <dbReference type="Proteomes" id="UP001607303"/>
    </source>
</evidence>
<dbReference type="SMART" id="SM00534">
    <property type="entry name" value="MUTSac"/>
    <property type="match status" value="1"/>
</dbReference>
<protein>
    <recommendedName>
        <fullName evidence="11">DNA mismatch repair protein MSH2</fullName>
    </recommendedName>
    <alternativeName>
        <fullName evidence="3">DNA mismatch repair protein Msh2</fullName>
    </alternativeName>
    <alternativeName>
        <fullName evidence="10">MutS protein homolog 2</fullName>
    </alternativeName>
</protein>
<dbReference type="InterPro" id="IPR000432">
    <property type="entry name" value="DNA_mismatch_repair_MutS_C"/>
</dbReference>
<dbReference type="InterPro" id="IPR043129">
    <property type="entry name" value="ATPase_NBD"/>
</dbReference>
<dbReference type="SUPFAM" id="SSF81383">
    <property type="entry name" value="F-box domain"/>
    <property type="match status" value="1"/>
</dbReference>
<evidence type="ECO:0000256" key="9">
    <source>
        <dbReference type="ARBA" id="ARBA00023242"/>
    </source>
</evidence>
<evidence type="ECO:0000256" key="8">
    <source>
        <dbReference type="ARBA" id="ARBA00023204"/>
    </source>
</evidence>
<dbReference type="FunFam" id="1.10.1420.10:FF:000003">
    <property type="entry name" value="DNA mismatch repair protein"/>
    <property type="match status" value="1"/>
</dbReference>
<evidence type="ECO:0000259" key="14">
    <source>
        <dbReference type="PROSITE" id="PS00486"/>
    </source>
</evidence>
<dbReference type="SMART" id="SM00256">
    <property type="entry name" value="FBOX"/>
    <property type="match status" value="1"/>
</dbReference>
<dbReference type="GO" id="GO:0006298">
    <property type="term" value="P:mismatch repair"/>
    <property type="evidence" value="ECO:0007669"/>
    <property type="project" value="UniProtKB-ARBA"/>
</dbReference>
<dbReference type="SUPFAM" id="SSF52540">
    <property type="entry name" value="P-loop containing nucleoside triphosphate hydrolases"/>
    <property type="match status" value="1"/>
</dbReference>
<feature type="domain" description="DNA mismatch repair proteins mutS family" evidence="14">
    <location>
        <begin position="741"/>
        <end position="757"/>
    </location>
</feature>
<dbReference type="InterPro" id="IPR001810">
    <property type="entry name" value="F-box_dom"/>
</dbReference>
<dbReference type="PANTHER" id="PTHR11361">
    <property type="entry name" value="DNA MISMATCH REPAIR PROTEIN MUTS FAMILY MEMBER"/>
    <property type="match status" value="1"/>
</dbReference>
<dbReference type="InterPro" id="IPR007861">
    <property type="entry name" value="DNA_mismatch_repair_MutS_clamp"/>
</dbReference>
<keyword evidence="4" id="KW-0547">Nucleotide-binding</keyword>
<dbReference type="InterPro" id="IPR007695">
    <property type="entry name" value="DNA_mismatch_repair_MutS-lik_N"/>
</dbReference>
<proteinExistence type="inferred from homology"/>
<evidence type="ECO:0000256" key="10">
    <source>
        <dbReference type="ARBA" id="ARBA00029795"/>
    </source>
</evidence>
<dbReference type="InterPro" id="IPR036047">
    <property type="entry name" value="F-box-like_dom_sf"/>
</dbReference>
<dbReference type="GO" id="GO:0043570">
    <property type="term" value="P:maintenance of DNA repeat elements"/>
    <property type="evidence" value="ECO:0007669"/>
    <property type="project" value="UniProtKB-ARBA"/>
</dbReference>
<dbReference type="Gene3D" id="3.30.420.40">
    <property type="match status" value="2"/>
</dbReference>
<keyword evidence="9" id="KW-0539">Nucleus</keyword>
<dbReference type="InterPro" id="IPR007696">
    <property type="entry name" value="DNA_mismatch_repair_MutS_core"/>
</dbReference>
<organism evidence="15 16">
    <name type="scientific">Vespula maculifrons</name>
    <name type="common">Eastern yellow jacket</name>
    <name type="synonym">Wasp</name>
    <dbReference type="NCBI Taxonomy" id="7453"/>
    <lineage>
        <taxon>Eukaryota</taxon>
        <taxon>Metazoa</taxon>
        <taxon>Ecdysozoa</taxon>
        <taxon>Arthropoda</taxon>
        <taxon>Hexapoda</taxon>
        <taxon>Insecta</taxon>
        <taxon>Pterygota</taxon>
        <taxon>Neoptera</taxon>
        <taxon>Endopterygota</taxon>
        <taxon>Hymenoptera</taxon>
        <taxon>Apocrita</taxon>
        <taxon>Aculeata</taxon>
        <taxon>Vespoidea</taxon>
        <taxon>Vespidae</taxon>
        <taxon>Vespinae</taxon>
        <taxon>Vespula</taxon>
    </lineage>
</organism>
<dbReference type="InterPro" id="IPR007860">
    <property type="entry name" value="DNA_mmatch_repair_MutS_con_dom"/>
</dbReference>
<dbReference type="InterPro" id="IPR004000">
    <property type="entry name" value="Actin"/>
</dbReference>
<dbReference type="SMART" id="SM00533">
    <property type="entry name" value="MUTSd"/>
    <property type="match status" value="1"/>
</dbReference>
<keyword evidence="5" id="KW-0227">DNA damage</keyword>
<dbReference type="InterPro" id="IPR036678">
    <property type="entry name" value="MutS_con_dom_sf"/>
</dbReference>
<evidence type="ECO:0000256" key="12">
    <source>
        <dbReference type="RuleBase" id="RU000487"/>
    </source>
</evidence>
<dbReference type="InterPro" id="IPR027417">
    <property type="entry name" value="P-loop_NTPase"/>
</dbReference>
<dbReference type="SUPFAM" id="SSF48334">
    <property type="entry name" value="DNA repair protein MutS, domain III"/>
    <property type="match status" value="1"/>
</dbReference>
<comment type="similarity">
    <text evidence="12">Belongs to the actin family.</text>
</comment>
<reference evidence="15 16" key="1">
    <citation type="journal article" date="2024" name="Ann. Entomol. Soc. Am.">
        <title>Genomic analyses of the southern and eastern yellowjacket wasps (Hymenoptera: Vespidae) reveal evolutionary signatures of social life.</title>
        <authorList>
            <person name="Catto M.A."/>
            <person name="Caine P.B."/>
            <person name="Orr S.E."/>
            <person name="Hunt B.G."/>
            <person name="Goodisman M.A.D."/>
        </authorList>
    </citation>
    <scope>NUCLEOTIDE SEQUENCE [LARGE SCALE GENOMIC DNA]</scope>
    <source>
        <strain evidence="15">232</strain>
        <tissue evidence="15">Head and thorax</tissue>
    </source>
</reference>
<dbReference type="Gene3D" id="3.30.420.110">
    <property type="entry name" value="MutS, connector domain"/>
    <property type="match status" value="1"/>
</dbReference>
<dbReference type="Pfam" id="PF00022">
    <property type="entry name" value="Actin"/>
    <property type="match status" value="1"/>
</dbReference>
<gene>
    <name evidence="15" type="ORF">V1477_010697</name>
</gene>
<dbReference type="Gene3D" id="3.40.50.300">
    <property type="entry name" value="P-loop containing nucleotide triphosphate hydrolases"/>
    <property type="match status" value="1"/>
</dbReference>
<keyword evidence="6" id="KW-0067">ATP-binding</keyword>
<dbReference type="Pfam" id="PF05190">
    <property type="entry name" value="MutS_IV"/>
    <property type="match status" value="1"/>
</dbReference>
<evidence type="ECO:0000256" key="11">
    <source>
        <dbReference type="ARBA" id="ARBA00073545"/>
    </source>
</evidence>
<evidence type="ECO:0000256" key="13">
    <source>
        <dbReference type="SAM" id="Coils"/>
    </source>
</evidence>
<dbReference type="GO" id="GO:0003677">
    <property type="term" value="F:DNA binding"/>
    <property type="evidence" value="ECO:0007669"/>
    <property type="project" value="UniProtKB-KW"/>
</dbReference>
<dbReference type="Pfam" id="PF00488">
    <property type="entry name" value="MutS_V"/>
    <property type="match status" value="1"/>
</dbReference>
<dbReference type="FunFam" id="3.40.1170.10:FF:000003">
    <property type="entry name" value="DNA mismatch repair protein"/>
    <property type="match status" value="1"/>
</dbReference>
<evidence type="ECO:0000256" key="5">
    <source>
        <dbReference type="ARBA" id="ARBA00022763"/>
    </source>
</evidence>
<comment type="caution">
    <text evidence="15">The sequence shown here is derived from an EMBL/GenBank/DDBJ whole genome shotgun (WGS) entry which is preliminary data.</text>
</comment>
<dbReference type="SUPFAM" id="SSF53067">
    <property type="entry name" value="Actin-like ATPase domain"/>
    <property type="match status" value="2"/>
</dbReference>
<name>A0ABD2C4J4_VESMC</name>
<evidence type="ECO:0000256" key="7">
    <source>
        <dbReference type="ARBA" id="ARBA00023125"/>
    </source>
</evidence>
<dbReference type="PANTHER" id="PTHR11361:SF35">
    <property type="entry name" value="DNA MISMATCH REPAIR PROTEIN MSH2"/>
    <property type="match status" value="1"/>
</dbReference>
<dbReference type="SMART" id="SM00268">
    <property type="entry name" value="ACTIN"/>
    <property type="match status" value="1"/>
</dbReference>
<keyword evidence="16" id="KW-1185">Reference proteome</keyword>
<dbReference type="InterPro" id="IPR036187">
    <property type="entry name" value="DNA_mismatch_repair_MutS_sf"/>
</dbReference>
<dbReference type="InterPro" id="IPR016151">
    <property type="entry name" value="DNA_mismatch_repair_MutS_N"/>
</dbReference>
<dbReference type="FunFam" id="3.40.50.300:FF:001115">
    <property type="entry name" value="DNA mismatch repair protein MSH2"/>
    <property type="match status" value="1"/>
</dbReference>
<dbReference type="Pfam" id="PF00646">
    <property type="entry name" value="F-box"/>
    <property type="match status" value="1"/>
</dbReference>
<keyword evidence="13" id="KW-0175">Coiled coil</keyword>
<dbReference type="GO" id="GO:0005634">
    <property type="term" value="C:nucleus"/>
    <property type="evidence" value="ECO:0007669"/>
    <property type="project" value="UniProtKB-SubCell"/>
</dbReference>
<dbReference type="NCBIfam" id="NF003810">
    <property type="entry name" value="PRK05399.1"/>
    <property type="match status" value="1"/>
</dbReference>
<dbReference type="Pfam" id="PF01624">
    <property type="entry name" value="MutS_I"/>
    <property type="match status" value="1"/>
</dbReference>
<evidence type="ECO:0000256" key="4">
    <source>
        <dbReference type="ARBA" id="ARBA00022741"/>
    </source>
</evidence>
<dbReference type="Pfam" id="PF05192">
    <property type="entry name" value="MutS_III"/>
    <property type="match status" value="1"/>
</dbReference>
<dbReference type="Proteomes" id="UP001607303">
    <property type="component" value="Unassembled WGS sequence"/>
</dbReference>
<dbReference type="Gene3D" id="1.10.1420.10">
    <property type="match status" value="2"/>
</dbReference>
<evidence type="ECO:0000256" key="1">
    <source>
        <dbReference type="ARBA" id="ARBA00004123"/>
    </source>
</evidence>
<keyword evidence="8" id="KW-0234">DNA repair</keyword>
<sequence>MAVQPNQQFSMDPPSQISFIRYFKNLPEKSSSTIRFFNRGDYYTLHGSDALFAAKEIFKTTSVCKMLGAEPYKTEGVILNKSHFEAFIRDLLLVKQYRVEVYINQGSVKNQNWILEYKGSPGNLSQFEDILFANNDIALGVSVIAVKLGIEGKSRIVGLSCLDTVATSFSVCEFQDSESFSNLETLIVTLNPKECLLIQGEGSYEFDTLKQVIERSNVLVTLRKKSEFSNDSVVQDLNTLIKFKKGQQENAQSLPEVNLTLAMSATSALIKYLDLTSDEGNIHQFSIEQIKQSRYLKLDTAAIKALNIEPRIDVSSNLNGNVPASILTLLDKCRTSQGHRLIAQWIRQPLKDLALIKERHDIVEILVKNNELRSALSEDHLRRIPDLQQLAKKLCRKKAHLQDCYKIYTSVSHLPRLIQQLSDASDITALKELIINPLKELVNDMDKFQQMIEQTIDLDAAEKGDFLVRPDFDDELKELKEEMDEMEEKVQSQLSKVADDLGLESGKSLKLETNQQFGYYFRITLKEEKILRNKKNYVILDSNKSGVRFRNNKLSELNDEYIAARDKYTTQQKTVVTEIIEIAAGYTSPIKSIGDVIACLDVLMAFALAAANAHKTYVRPEMLSSEHGEFNLVQVRHPCLEIQEGVDYIANDVYFKRDEVHCYIITGPNMGGKSTYIRSAGVTALMAHIGSFVPCDKATISLLDCILARIGADDSQLKGLSTFMMEMIETAAILRTATSNSLVIIDELGRGTSTYEGCGIAWSIAEHLAKEIKSYCLFATHFHEITRLSEEIPTVKNQHVTALIQNDKLTLLYKVKPGVCDQSFGIHVAKMANFPDNVIEFAKRKQTELEDYQGTVFEGSNCPQKKRKIIKEADGLIAEFLNKCKTLDKSLTNAQLQDKILEYKTEICSHKNPYIEALLSAMTMDPAIFPEEIWIKILLHCDVPDIIAFGSTCKYLRKTSSSEYLWKIKWLQLLSQVQFKFPDIKQLQSFSVNFKEMCYRLHMIITLGENVRFPKCWNCNGYTCQRNCVEELNAKVIIEIGNKYTWAITPSDCLKRHFSMFAVPKHFNKEHEEEVLIPNIPSCSTCPISKGKSLARKLKLLGFHDTELPTTRLFCLFCNPFQLFKEKKKLIKLHSYLSFTKTNSIYQKLINGYCTDTVKILGIPNIEVFSPAEALLNSGTFLILKIFLDHLFHQMDLNVTLKKPNAVLMFCEPLAIHPVLRKQLLHYLFQEIKVARVCLVPKPLTACAILDVETCIVVDSGALSTTVAVVIGGRVMPQRWKLLPVGGWHVAYHLKQAMHWKRKEYHQIPISYLDTLAVKERCRLSYNIKNEEREGVQKIKEHINLRIDSCNEFKQFWHFTFEEQNEPMYQRVSLGSELYIAPEMMYISLGLPEVIKEVTSGLPEDIMHDCLSHILLTGGNTDLSGFKSRLTKDLRELLPEYSEILEIRSCPGTHGWNVAMGSTHVSLATHPDKTPPEYVEGNPFWLSREEYILFGCDSLEQ</sequence>
<accession>A0ABD2C4J4</accession>
<comment type="similarity">
    <text evidence="2">Belongs to the DNA mismatch repair MutS family.</text>
</comment>
<evidence type="ECO:0000256" key="3">
    <source>
        <dbReference type="ARBA" id="ARBA00019549"/>
    </source>
</evidence>
<dbReference type="SUPFAM" id="SSF53150">
    <property type="entry name" value="DNA repair protein MutS, domain II"/>
    <property type="match status" value="1"/>
</dbReference>
<dbReference type="Gene3D" id="1.20.1280.50">
    <property type="match status" value="1"/>
</dbReference>
<dbReference type="GO" id="GO:0005524">
    <property type="term" value="F:ATP binding"/>
    <property type="evidence" value="ECO:0007669"/>
    <property type="project" value="UniProtKB-KW"/>
</dbReference>
<comment type="subcellular location">
    <subcellularLocation>
        <location evidence="1">Nucleus</location>
    </subcellularLocation>
</comment>
<dbReference type="InterPro" id="IPR045076">
    <property type="entry name" value="MutS"/>
</dbReference>
<evidence type="ECO:0000256" key="6">
    <source>
        <dbReference type="ARBA" id="ARBA00022840"/>
    </source>
</evidence>
<evidence type="ECO:0000313" key="15">
    <source>
        <dbReference type="EMBL" id="KAL2739308.1"/>
    </source>
</evidence>
<dbReference type="Gene3D" id="3.40.1170.10">
    <property type="entry name" value="DNA repair protein MutS, domain I"/>
    <property type="match status" value="1"/>
</dbReference>
<evidence type="ECO:0000256" key="2">
    <source>
        <dbReference type="ARBA" id="ARBA00006271"/>
    </source>
</evidence>